<feature type="transmembrane region" description="Helical" evidence="1">
    <location>
        <begin position="61"/>
        <end position="80"/>
    </location>
</feature>
<keyword evidence="1" id="KW-1133">Transmembrane helix</keyword>
<reference evidence="2 3" key="1">
    <citation type="submission" date="2019-07" db="EMBL/GenBank/DDBJ databases">
        <title>Caenimonas sedimenti sp. nov., isolated from activated sludge.</title>
        <authorList>
            <person name="Xu J."/>
        </authorList>
    </citation>
    <scope>NUCLEOTIDE SEQUENCE [LARGE SCALE GENOMIC DNA]</scope>
    <source>
        <strain evidence="2 3">HX-9-20</strain>
    </source>
</reference>
<name>A0A562ZHH9_9BURK</name>
<organism evidence="2 3">
    <name type="scientific">Caenimonas sedimenti</name>
    <dbReference type="NCBI Taxonomy" id="2596921"/>
    <lineage>
        <taxon>Bacteria</taxon>
        <taxon>Pseudomonadati</taxon>
        <taxon>Pseudomonadota</taxon>
        <taxon>Betaproteobacteria</taxon>
        <taxon>Burkholderiales</taxon>
        <taxon>Comamonadaceae</taxon>
        <taxon>Caenimonas</taxon>
    </lineage>
</organism>
<evidence type="ECO:0000313" key="2">
    <source>
        <dbReference type="EMBL" id="TWO68050.1"/>
    </source>
</evidence>
<accession>A0A562ZHH9</accession>
<keyword evidence="1" id="KW-0812">Transmembrane</keyword>
<protein>
    <submittedName>
        <fullName evidence="2">Uncharacterized protein</fullName>
    </submittedName>
</protein>
<evidence type="ECO:0000313" key="3">
    <source>
        <dbReference type="Proteomes" id="UP000318199"/>
    </source>
</evidence>
<comment type="caution">
    <text evidence="2">The sequence shown here is derived from an EMBL/GenBank/DDBJ whole genome shotgun (WGS) entry which is preliminary data.</text>
</comment>
<dbReference type="EMBL" id="VOBQ01000021">
    <property type="protein sequence ID" value="TWO68050.1"/>
    <property type="molecule type" value="Genomic_DNA"/>
</dbReference>
<proteinExistence type="predicted"/>
<dbReference type="AlphaFoldDB" id="A0A562ZHH9"/>
<evidence type="ECO:0000256" key="1">
    <source>
        <dbReference type="SAM" id="Phobius"/>
    </source>
</evidence>
<dbReference type="RefSeq" id="WP_145895756.1">
    <property type="nucleotide sequence ID" value="NZ_VOBQ01000021.1"/>
</dbReference>
<feature type="transmembrane region" description="Helical" evidence="1">
    <location>
        <begin position="86"/>
        <end position="104"/>
    </location>
</feature>
<keyword evidence="1" id="KW-0472">Membrane</keyword>
<keyword evidence="3" id="KW-1185">Reference proteome</keyword>
<feature type="transmembrane region" description="Helical" evidence="1">
    <location>
        <begin position="29"/>
        <end position="49"/>
    </location>
</feature>
<gene>
    <name evidence="2" type="ORF">FN976_24220</name>
</gene>
<sequence length="117" mass="12224">MAEHAALCSHHAAGNPVAAWVREPASASVMRLLAVFAVVNSALFILKGCQSEWVGRFEISCWVPAAGTLICLVLIGVRVYSSDLQAPVLAGSLLLGILALYALLRPSGELAPIAEAT</sequence>
<dbReference type="Proteomes" id="UP000318199">
    <property type="component" value="Unassembled WGS sequence"/>
</dbReference>